<dbReference type="EMBL" id="CANTFK010000024">
    <property type="protein sequence ID" value="CAI5704931.1"/>
    <property type="molecule type" value="Genomic_DNA"/>
</dbReference>
<proteinExistence type="predicted"/>
<dbReference type="Proteomes" id="UP001159659">
    <property type="component" value="Unassembled WGS sequence"/>
</dbReference>
<keyword evidence="1" id="KW-0472">Membrane</keyword>
<evidence type="ECO:0000313" key="3">
    <source>
        <dbReference type="Proteomes" id="UP001159659"/>
    </source>
</evidence>
<evidence type="ECO:0000313" key="2">
    <source>
        <dbReference type="EMBL" id="CAI5704931.1"/>
    </source>
</evidence>
<evidence type="ECO:0000256" key="1">
    <source>
        <dbReference type="SAM" id="Phobius"/>
    </source>
</evidence>
<gene>
    <name evidence="2" type="ORF">PFR002_LOCUS380</name>
</gene>
<dbReference type="AlphaFoldDB" id="A0AAV0SSG4"/>
<protein>
    <submittedName>
        <fullName evidence="2">Uncharacterized protein</fullName>
    </submittedName>
</protein>
<comment type="caution">
    <text evidence="2">The sequence shown here is derived from an EMBL/GenBank/DDBJ whole genome shotgun (WGS) entry which is preliminary data.</text>
</comment>
<keyword evidence="1" id="KW-1133">Transmembrane helix</keyword>
<sequence length="108" mass="12574">MWRLMRQSSDNVFKLLKLDKIDKLDKIATEGTKLFETQALRSGSILFTKENQKNPKQRLRQFLRLWQLITVTVLIWLHFSILESGAVVINTSLISLQPCKWRSSKSGI</sequence>
<reference evidence="2" key="1">
    <citation type="submission" date="2022-12" db="EMBL/GenBank/DDBJ databases">
        <authorList>
            <person name="Webb A."/>
        </authorList>
    </citation>
    <scope>NUCLEOTIDE SEQUENCE</scope>
    <source>
        <strain evidence="2">Pf2</strain>
    </source>
</reference>
<feature type="transmembrane region" description="Helical" evidence="1">
    <location>
        <begin position="62"/>
        <end position="82"/>
    </location>
</feature>
<organism evidence="2 3">
    <name type="scientific">Peronospora farinosa</name>
    <dbReference type="NCBI Taxonomy" id="134698"/>
    <lineage>
        <taxon>Eukaryota</taxon>
        <taxon>Sar</taxon>
        <taxon>Stramenopiles</taxon>
        <taxon>Oomycota</taxon>
        <taxon>Peronosporomycetes</taxon>
        <taxon>Peronosporales</taxon>
        <taxon>Peronosporaceae</taxon>
        <taxon>Peronospora</taxon>
    </lineage>
</organism>
<name>A0AAV0SSG4_9STRA</name>
<keyword evidence="1" id="KW-0812">Transmembrane</keyword>
<accession>A0AAV0SSG4</accession>